<dbReference type="GO" id="GO:0004555">
    <property type="term" value="F:alpha,alpha-trehalase activity"/>
    <property type="evidence" value="ECO:0007669"/>
    <property type="project" value="UniProtKB-EC"/>
</dbReference>
<dbReference type="OrthoDB" id="3542292at2759"/>
<feature type="non-terminal residue" evidence="7">
    <location>
        <position position="206"/>
    </location>
</feature>
<evidence type="ECO:0000313" key="8">
    <source>
        <dbReference type="Proteomes" id="UP000278143"/>
    </source>
</evidence>
<evidence type="ECO:0000256" key="2">
    <source>
        <dbReference type="ARBA" id="ARBA00012757"/>
    </source>
</evidence>
<dbReference type="InterPro" id="IPR018232">
    <property type="entry name" value="Glyco_hydro_37_CS"/>
</dbReference>
<protein>
    <recommendedName>
        <fullName evidence="2">alpha,alpha-trehalase</fullName>
        <ecNumber evidence="2">3.2.1.28</ecNumber>
    </recommendedName>
    <alternativeName>
        <fullName evidence="5">Alpha,alpha-trehalase</fullName>
    </alternativeName>
    <alternativeName>
        <fullName evidence="6">Alpha,alpha-trehalose glucohydrolase</fullName>
    </alternativeName>
</protein>
<dbReference type="PROSITE" id="PS00927">
    <property type="entry name" value="TREHALASE_1"/>
    <property type="match status" value="1"/>
</dbReference>
<proteinExistence type="inferred from homology"/>
<dbReference type="Proteomes" id="UP000278143">
    <property type="component" value="Unassembled WGS sequence"/>
</dbReference>
<dbReference type="InterPro" id="IPR012341">
    <property type="entry name" value="6hp_glycosidase-like_sf"/>
</dbReference>
<accession>A0A4P9Z242</accession>
<evidence type="ECO:0000256" key="5">
    <source>
        <dbReference type="ARBA" id="ARBA00030473"/>
    </source>
</evidence>
<dbReference type="InterPro" id="IPR001661">
    <property type="entry name" value="Glyco_hydro_37"/>
</dbReference>
<keyword evidence="8" id="KW-1185">Reference proteome</keyword>
<dbReference type="SUPFAM" id="SSF48208">
    <property type="entry name" value="Six-hairpin glycosidases"/>
    <property type="match status" value="1"/>
</dbReference>
<evidence type="ECO:0000313" key="7">
    <source>
        <dbReference type="EMBL" id="RKP26544.1"/>
    </source>
</evidence>
<evidence type="ECO:0000256" key="4">
    <source>
        <dbReference type="ARBA" id="ARBA00023295"/>
    </source>
</evidence>
<evidence type="ECO:0000256" key="6">
    <source>
        <dbReference type="ARBA" id="ARBA00031637"/>
    </source>
</evidence>
<dbReference type="GO" id="GO:0005993">
    <property type="term" value="P:trehalose catabolic process"/>
    <property type="evidence" value="ECO:0007669"/>
    <property type="project" value="TreeGrafter"/>
</dbReference>
<evidence type="ECO:0000256" key="3">
    <source>
        <dbReference type="ARBA" id="ARBA00022801"/>
    </source>
</evidence>
<dbReference type="Gene3D" id="1.50.10.10">
    <property type="match status" value="1"/>
</dbReference>
<keyword evidence="3" id="KW-0378">Hydrolase</keyword>
<name>A0A4P9Z242_9FUNG</name>
<reference evidence="8" key="1">
    <citation type="journal article" date="2018" name="Nat. Microbiol.">
        <title>Leveraging single-cell genomics to expand the fungal tree of life.</title>
        <authorList>
            <person name="Ahrendt S.R."/>
            <person name="Quandt C.A."/>
            <person name="Ciobanu D."/>
            <person name="Clum A."/>
            <person name="Salamov A."/>
            <person name="Andreopoulos B."/>
            <person name="Cheng J.F."/>
            <person name="Woyke T."/>
            <person name="Pelin A."/>
            <person name="Henrissat B."/>
            <person name="Reynolds N.K."/>
            <person name="Benny G.L."/>
            <person name="Smith M.E."/>
            <person name="James T.Y."/>
            <person name="Grigoriev I.V."/>
        </authorList>
    </citation>
    <scope>NUCLEOTIDE SEQUENCE [LARGE SCALE GENOMIC DNA]</scope>
    <source>
        <strain evidence="8">Benny S71-1</strain>
    </source>
</reference>
<evidence type="ECO:0000256" key="1">
    <source>
        <dbReference type="ARBA" id="ARBA00005615"/>
    </source>
</evidence>
<sequence>MARPVAAMHSAEHHNGCDVPLYCPGNILDVVQSARLEKDSKYFVDQPTSKPLAQVLSAFEALPKNPTRDQVKAFVDANFLPAGTEIAPANLTDYQEHPGFLSRIKDENLRRFAHAKDAICRDCVSSALPARHPFVVPGGRFREFYYWDSYFTMEGLLIRGMNQTVKGMIENAMDYVNAYGFVPNGARIYFLNRSQPPFLAQMVRLY</sequence>
<dbReference type="AlphaFoldDB" id="A0A4P9Z242"/>
<keyword evidence="4 7" id="KW-0326">Glycosidase</keyword>
<gene>
    <name evidence="7" type="ORF">SYNPS1DRAFT_21714</name>
</gene>
<dbReference type="EMBL" id="KZ989396">
    <property type="protein sequence ID" value="RKP26544.1"/>
    <property type="molecule type" value="Genomic_DNA"/>
</dbReference>
<dbReference type="Pfam" id="PF01204">
    <property type="entry name" value="Trehalase"/>
    <property type="match status" value="1"/>
</dbReference>
<dbReference type="EC" id="3.2.1.28" evidence="2"/>
<organism evidence="7 8">
    <name type="scientific">Syncephalis pseudoplumigaleata</name>
    <dbReference type="NCBI Taxonomy" id="1712513"/>
    <lineage>
        <taxon>Eukaryota</taxon>
        <taxon>Fungi</taxon>
        <taxon>Fungi incertae sedis</taxon>
        <taxon>Zoopagomycota</taxon>
        <taxon>Zoopagomycotina</taxon>
        <taxon>Zoopagomycetes</taxon>
        <taxon>Zoopagales</taxon>
        <taxon>Piptocephalidaceae</taxon>
        <taxon>Syncephalis</taxon>
    </lineage>
</organism>
<comment type="similarity">
    <text evidence="1">Belongs to the glycosyl hydrolase 37 family.</text>
</comment>
<dbReference type="PANTHER" id="PTHR23403">
    <property type="entry name" value="TREHALASE"/>
    <property type="match status" value="1"/>
</dbReference>
<dbReference type="InterPro" id="IPR008928">
    <property type="entry name" value="6-hairpin_glycosidase_sf"/>
</dbReference>
<dbReference type="PANTHER" id="PTHR23403:SF1">
    <property type="entry name" value="TREHALASE"/>
    <property type="match status" value="1"/>
</dbReference>